<dbReference type="GO" id="GO:0060271">
    <property type="term" value="P:cilium assembly"/>
    <property type="evidence" value="ECO:0007669"/>
    <property type="project" value="UniProtKB-ARBA"/>
</dbReference>
<dbReference type="InterPro" id="IPR018122">
    <property type="entry name" value="TF_fork_head_CS_1"/>
</dbReference>
<evidence type="ECO:0000256" key="6">
    <source>
        <dbReference type="ARBA" id="ARBA00023163"/>
    </source>
</evidence>
<evidence type="ECO:0000256" key="3">
    <source>
        <dbReference type="ARBA" id="ARBA00023015"/>
    </source>
</evidence>
<dbReference type="SUPFAM" id="SSF46785">
    <property type="entry name" value="Winged helix' DNA-binding domain"/>
    <property type="match status" value="1"/>
</dbReference>
<dbReference type="Pfam" id="PF00250">
    <property type="entry name" value="Forkhead"/>
    <property type="match status" value="1"/>
</dbReference>
<feature type="domain" description="Fork-head" evidence="12">
    <location>
        <begin position="111"/>
        <end position="205"/>
    </location>
</feature>
<evidence type="ECO:0000259" key="12">
    <source>
        <dbReference type="PROSITE" id="PS50039"/>
    </source>
</evidence>
<comment type="similarity">
    <text evidence="8">Belongs to the FOXJ1 family.</text>
</comment>
<keyword evidence="14" id="KW-1185">Reference proteome</keyword>
<dbReference type="InterPro" id="IPR036390">
    <property type="entry name" value="WH_DNA-bd_sf"/>
</dbReference>
<dbReference type="Proteomes" id="UP000264820">
    <property type="component" value="Unplaced"/>
</dbReference>
<evidence type="ECO:0000256" key="9">
    <source>
        <dbReference type="PROSITE-ProRule" id="PRU00089"/>
    </source>
</evidence>
<proteinExistence type="inferred from homology"/>
<dbReference type="PROSITE" id="PS50039">
    <property type="entry name" value="FORK_HEAD_3"/>
    <property type="match status" value="1"/>
</dbReference>
<evidence type="ECO:0000256" key="1">
    <source>
        <dbReference type="ARBA" id="ARBA00004123"/>
    </source>
</evidence>
<evidence type="ECO:0000256" key="8">
    <source>
        <dbReference type="ARBA" id="ARBA00034770"/>
    </source>
</evidence>
<dbReference type="Gene3D" id="1.10.10.10">
    <property type="entry name" value="Winged helix-like DNA-binding domain superfamily/Winged helix DNA-binding domain"/>
    <property type="match status" value="1"/>
</dbReference>
<dbReference type="PROSITE" id="PS00658">
    <property type="entry name" value="FORK_HEAD_2"/>
    <property type="match status" value="1"/>
</dbReference>
<accession>A0A3Q2XBU7</accession>
<feature type="signal peptide" evidence="11">
    <location>
        <begin position="1"/>
        <end position="23"/>
    </location>
</feature>
<dbReference type="Ensembl" id="ENSHCOT00000012949.1">
    <property type="protein sequence ID" value="ENSHCOP00000000932.1"/>
    <property type="gene ID" value="ENSHCOG00000001823.1"/>
</dbReference>
<dbReference type="PANTHER" id="PTHR46805">
    <property type="entry name" value="FORKHEAD BOX PROTEIN J1"/>
    <property type="match status" value="1"/>
</dbReference>
<evidence type="ECO:0000256" key="5">
    <source>
        <dbReference type="ARBA" id="ARBA00023159"/>
    </source>
</evidence>
<comment type="subcellular location">
    <subcellularLocation>
        <location evidence="1 9">Nucleus</location>
    </subcellularLocation>
</comment>
<dbReference type="CDD" id="cd20023">
    <property type="entry name" value="FH_FOXJ1"/>
    <property type="match status" value="1"/>
</dbReference>
<dbReference type="InterPro" id="IPR030456">
    <property type="entry name" value="TF_fork_head_CS_2"/>
</dbReference>
<keyword evidence="11" id="KW-0732">Signal</keyword>
<evidence type="ECO:0000256" key="11">
    <source>
        <dbReference type="SAM" id="SignalP"/>
    </source>
</evidence>
<evidence type="ECO:0000256" key="2">
    <source>
        <dbReference type="ARBA" id="ARBA00022794"/>
    </source>
</evidence>
<sequence>MSPHALIHTLSHFLRLLLQCVHSHVLTSPLSAGGAAEGVAGVSWGGAASLDDSLTSLQWLQDFSITGGGVPTLTPGKPTAAAYSRLLQLPAIVARGHCPDEVDYKTDAGVKPPYSYAHLICMAMKHSKHNKMTLAGIYKWITDNFCYFKHAEPTWQNSIRHNLSLNKCFIKVPRQKDEPGKGGFWKIDPQYAERLLSGAYKKRRMPPVRINPALQSRLGLVTQPPKSPAGTLRADARSQRLLREFEEATEQTWDACLAQGTMLGSWPASRGGAKRKLGRRNGGGKTIRRPSSPLLAADEQKESGPLKGDFDWDALLDSALSGELSLDAGDTLGPIIQEDELSVQASAPTGDADTLAESQKSFLGLGFLESPWPEEDVGSEVERSDFLCGSGVNLEQLFDLGEPPTDSLL</sequence>
<keyword evidence="3" id="KW-0805">Transcription regulation</keyword>
<dbReference type="STRING" id="109280.ENSHCOP00000000932"/>
<dbReference type="InterPro" id="IPR047513">
    <property type="entry name" value="FOXJ1"/>
</dbReference>
<dbReference type="OMA" id="WARPLTV"/>
<evidence type="ECO:0000256" key="7">
    <source>
        <dbReference type="ARBA" id="ARBA00023242"/>
    </source>
</evidence>
<dbReference type="GO" id="GO:0001947">
    <property type="term" value="P:heart looping"/>
    <property type="evidence" value="ECO:0007669"/>
    <property type="project" value="UniProtKB-ARBA"/>
</dbReference>
<dbReference type="InterPro" id="IPR047512">
    <property type="entry name" value="FH_FOXJ1"/>
</dbReference>
<dbReference type="GO" id="GO:0000981">
    <property type="term" value="F:DNA-binding transcription factor activity, RNA polymerase II-specific"/>
    <property type="evidence" value="ECO:0007669"/>
    <property type="project" value="TreeGrafter"/>
</dbReference>
<keyword evidence="5" id="KW-0010">Activator</keyword>
<dbReference type="GO" id="GO:0003146">
    <property type="term" value="P:heart jogging"/>
    <property type="evidence" value="ECO:0007669"/>
    <property type="project" value="UniProtKB-ARBA"/>
</dbReference>
<protein>
    <submittedName>
        <fullName evidence="13">Forkhead box protein J1-A-like</fullName>
    </submittedName>
</protein>
<organism evidence="13 14">
    <name type="scientific">Hippocampus comes</name>
    <name type="common">Tiger tail seahorse</name>
    <dbReference type="NCBI Taxonomy" id="109280"/>
    <lineage>
        <taxon>Eukaryota</taxon>
        <taxon>Metazoa</taxon>
        <taxon>Chordata</taxon>
        <taxon>Craniata</taxon>
        <taxon>Vertebrata</taxon>
        <taxon>Euteleostomi</taxon>
        <taxon>Actinopterygii</taxon>
        <taxon>Neopterygii</taxon>
        <taxon>Teleostei</taxon>
        <taxon>Neoteleostei</taxon>
        <taxon>Acanthomorphata</taxon>
        <taxon>Syngnathiaria</taxon>
        <taxon>Syngnathiformes</taxon>
        <taxon>Syngnathoidei</taxon>
        <taxon>Syngnathidae</taxon>
        <taxon>Hippocampus</taxon>
    </lineage>
</organism>
<dbReference type="AlphaFoldDB" id="A0A3Q2XBU7"/>
<evidence type="ECO:0000313" key="14">
    <source>
        <dbReference type="Proteomes" id="UP000264820"/>
    </source>
</evidence>
<dbReference type="FunFam" id="1.10.10.10:FF:000030">
    <property type="entry name" value="Forkhead box protein K2"/>
    <property type="match status" value="1"/>
</dbReference>
<reference evidence="13" key="2">
    <citation type="submission" date="2025-09" db="UniProtKB">
        <authorList>
            <consortium name="Ensembl"/>
        </authorList>
    </citation>
    <scope>IDENTIFICATION</scope>
</reference>
<reference evidence="13" key="1">
    <citation type="submission" date="2025-08" db="UniProtKB">
        <authorList>
            <consortium name="Ensembl"/>
        </authorList>
    </citation>
    <scope>IDENTIFICATION</scope>
</reference>
<feature type="chain" id="PRO_5018785105" evidence="11">
    <location>
        <begin position="24"/>
        <end position="409"/>
    </location>
</feature>
<keyword evidence="2" id="KW-0970">Cilium biogenesis/degradation</keyword>
<evidence type="ECO:0000256" key="4">
    <source>
        <dbReference type="ARBA" id="ARBA00023125"/>
    </source>
</evidence>
<keyword evidence="4 9" id="KW-0238">DNA-binding</keyword>
<evidence type="ECO:0000256" key="10">
    <source>
        <dbReference type="SAM" id="MobiDB-lite"/>
    </source>
</evidence>
<dbReference type="PRINTS" id="PR00053">
    <property type="entry name" value="FORKHEAD"/>
</dbReference>
<dbReference type="GeneTree" id="ENSGT00940000174702"/>
<keyword evidence="7 9" id="KW-0539">Nucleus</keyword>
<keyword evidence="6" id="KW-0804">Transcription</keyword>
<dbReference type="PROSITE" id="PS00657">
    <property type="entry name" value="FORK_HEAD_1"/>
    <property type="match status" value="1"/>
</dbReference>
<name>A0A3Q2XBU7_HIPCM</name>
<dbReference type="GO" id="GO:0005634">
    <property type="term" value="C:nucleus"/>
    <property type="evidence" value="ECO:0007669"/>
    <property type="project" value="UniProtKB-SubCell"/>
</dbReference>
<evidence type="ECO:0000313" key="13">
    <source>
        <dbReference type="Ensembl" id="ENSHCOP00000000932.1"/>
    </source>
</evidence>
<dbReference type="GO" id="GO:0000978">
    <property type="term" value="F:RNA polymerase II cis-regulatory region sequence-specific DNA binding"/>
    <property type="evidence" value="ECO:0007669"/>
    <property type="project" value="TreeGrafter"/>
</dbReference>
<dbReference type="InterPro" id="IPR036388">
    <property type="entry name" value="WH-like_DNA-bd_sf"/>
</dbReference>
<feature type="region of interest" description="Disordered" evidence="10">
    <location>
        <begin position="267"/>
        <end position="303"/>
    </location>
</feature>
<dbReference type="InterPro" id="IPR001766">
    <property type="entry name" value="Fork_head_dom"/>
</dbReference>
<feature type="DNA-binding region" description="Fork-head" evidence="9">
    <location>
        <begin position="111"/>
        <end position="205"/>
    </location>
</feature>
<dbReference type="SMART" id="SM00339">
    <property type="entry name" value="FH"/>
    <property type="match status" value="1"/>
</dbReference>
<dbReference type="PANTHER" id="PTHR46805:SF2">
    <property type="entry name" value="FORKHEAD BOX PROTEIN J1-A"/>
    <property type="match status" value="1"/>
</dbReference>